<dbReference type="SMART" id="SM00454">
    <property type="entry name" value="SAM"/>
    <property type="match status" value="1"/>
</dbReference>
<proteinExistence type="predicted"/>
<dbReference type="InterPro" id="IPR013761">
    <property type="entry name" value="SAM/pointed_sf"/>
</dbReference>
<gene>
    <name evidence="2" type="ORF">C2G38_2039725</name>
</gene>
<protein>
    <recommendedName>
        <fullName evidence="1">SAM domain-containing protein</fullName>
    </recommendedName>
</protein>
<dbReference type="OrthoDB" id="76949at2759"/>
<accession>A0A397V0M2</accession>
<name>A0A397V0M2_9GLOM</name>
<evidence type="ECO:0000313" key="3">
    <source>
        <dbReference type="Proteomes" id="UP000266673"/>
    </source>
</evidence>
<dbReference type="Proteomes" id="UP000266673">
    <property type="component" value="Unassembled WGS sequence"/>
</dbReference>
<sequence>MRGFNTEKLNSFLKRRLNNIDSHIDTLTAQEVDGEAFLGLTPEDLTKLGILLGPAKKILKLINDIQEASVENLPNLLGQMGISGSSCSVNTSPFSIFIKTVVDNSEITRKNSEAMVRFIKEFNRTKHETASITQAKAYQSTIFESVDVEYFLSKNNTYLGSFQQNGTVNTYLRRNSIPTNTEDNVQECLID</sequence>
<dbReference type="CDD" id="cd09487">
    <property type="entry name" value="SAM_superfamily"/>
    <property type="match status" value="1"/>
</dbReference>
<dbReference type="Gene3D" id="1.10.150.50">
    <property type="entry name" value="Transcription Factor, Ets-1"/>
    <property type="match status" value="1"/>
</dbReference>
<evidence type="ECO:0000259" key="1">
    <source>
        <dbReference type="SMART" id="SM00454"/>
    </source>
</evidence>
<evidence type="ECO:0000313" key="2">
    <source>
        <dbReference type="EMBL" id="RIB14997.1"/>
    </source>
</evidence>
<dbReference type="EMBL" id="QKWP01000778">
    <property type="protein sequence ID" value="RIB14997.1"/>
    <property type="molecule type" value="Genomic_DNA"/>
</dbReference>
<organism evidence="2 3">
    <name type="scientific">Gigaspora rosea</name>
    <dbReference type="NCBI Taxonomy" id="44941"/>
    <lineage>
        <taxon>Eukaryota</taxon>
        <taxon>Fungi</taxon>
        <taxon>Fungi incertae sedis</taxon>
        <taxon>Mucoromycota</taxon>
        <taxon>Glomeromycotina</taxon>
        <taxon>Glomeromycetes</taxon>
        <taxon>Diversisporales</taxon>
        <taxon>Gigasporaceae</taxon>
        <taxon>Gigaspora</taxon>
    </lineage>
</organism>
<reference evidence="2 3" key="1">
    <citation type="submission" date="2018-06" db="EMBL/GenBank/DDBJ databases">
        <title>Comparative genomics reveals the genomic features of Rhizophagus irregularis, R. cerebriforme, R. diaphanum and Gigaspora rosea, and their symbiotic lifestyle signature.</title>
        <authorList>
            <person name="Morin E."/>
            <person name="San Clemente H."/>
            <person name="Chen E.C.H."/>
            <person name="De La Providencia I."/>
            <person name="Hainaut M."/>
            <person name="Kuo A."/>
            <person name="Kohler A."/>
            <person name="Murat C."/>
            <person name="Tang N."/>
            <person name="Roy S."/>
            <person name="Loubradou J."/>
            <person name="Henrissat B."/>
            <person name="Grigoriev I.V."/>
            <person name="Corradi N."/>
            <person name="Roux C."/>
            <person name="Martin F.M."/>
        </authorList>
    </citation>
    <scope>NUCLEOTIDE SEQUENCE [LARGE SCALE GENOMIC DNA]</scope>
    <source>
        <strain evidence="2 3">DAOM 194757</strain>
    </source>
</reference>
<feature type="domain" description="SAM" evidence="1">
    <location>
        <begin position="1"/>
        <end position="68"/>
    </location>
</feature>
<keyword evidence="3" id="KW-1185">Reference proteome</keyword>
<dbReference type="Pfam" id="PF00536">
    <property type="entry name" value="SAM_1"/>
    <property type="match status" value="1"/>
</dbReference>
<dbReference type="InterPro" id="IPR001660">
    <property type="entry name" value="SAM"/>
</dbReference>
<dbReference type="SUPFAM" id="SSF47769">
    <property type="entry name" value="SAM/Pointed domain"/>
    <property type="match status" value="1"/>
</dbReference>
<dbReference type="AlphaFoldDB" id="A0A397V0M2"/>
<comment type="caution">
    <text evidence="2">The sequence shown here is derived from an EMBL/GenBank/DDBJ whole genome shotgun (WGS) entry which is preliminary data.</text>
</comment>